<gene>
    <name evidence="8" type="ORF">TSA1_15245</name>
</gene>
<protein>
    <recommendedName>
        <fullName evidence="7">Major facilitator superfamily (MFS) profile domain-containing protein</fullName>
    </recommendedName>
</protein>
<comment type="caution">
    <text evidence="8">The sequence shown here is derived from an EMBL/GenBank/DDBJ whole genome shotgun (WGS) entry which is preliminary data.</text>
</comment>
<dbReference type="AlphaFoldDB" id="A0A2M6UBI6"/>
<dbReference type="InterPro" id="IPR011701">
    <property type="entry name" value="MFS"/>
</dbReference>
<dbReference type="PROSITE" id="PS50850">
    <property type="entry name" value="MFS"/>
    <property type="match status" value="1"/>
</dbReference>
<dbReference type="PANTHER" id="PTHR43124">
    <property type="entry name" value="PURINE EFFLUX PUMP PBUE"/>
    <property type="match status" value="1"/>
</dbReference>
<evidence type="ECO:0000313" key="8">
    <source>
        <dbReference type="EMBL" id="PIT01970.1"/>
    </source>
</evidence>
<dbReference type="EMBL" id="LFJC01000003">
    <property type="protein sequence ID" value="PIT01970.1"/>
    <property type="molecule type" value="Genomic_DNA"/>
</dbReference>
<evidence type="ECO:0000256" key="2">
    <source>
        <dbReference type="ARBA" id="ARBA00022475"/>
    </source>
</evidence>
<evidence type="ECO:0000313" key="9">
    <source>
        <dbReference type="Proteomes" id="UP000228930"/>
    </source>
</evidence>
<keyword evidence="5 6" id="KW-0472">Membrane</keyword>
<organism evidence="8 9">
    <name type="scientific">Bradyrhizobium nitroreducens</name>
    <dbReference type="NCBI Taxonomy" id="709803"/>
    <lineage>
        <taxon>Bacteria</taxon>
        <taxon>Pseudomonadati</taxon>
        <taxon>Pseudomonadota</taxon>
        <taxon>Alphaproteobacteria</taxon>
        <taxon>Hyphomicrobiales</taxon>
        <taxon>Nitrobacteraceae</taxon>
        <taxon>Bradyrhizobium</taxon>
    </lineage>
</organism>
<proteinExistence type="predicted"/>
<evidence type="ECO:0000256" key="1">
    <source>
        <dbReference type="ARBA" id="ARBA00004651"/>
    </source>
</evidence>
<comment type="subcellular location">
    <subcellularLocation>
        <location evidence="1">Cell membrane</location>
        <topology evidence="1">Multi-pass membrane protein</topology>
    </subcellularLocation>
</comment>
<accession>A0A2M6UBI6</accession>
<feature type="transmembrane region" description="Helical" evidence="6">
    <location>
        <begin position="70"/>
        <end position="90"/>
    </location>
</feature>
<dbReference type="SUPFAM" id="SSF103473">
    <property type="entry name" value="MFS general substrate transporter"/>
    <property type="match status" value="1"/>
</dbReference>
<dbReference type="PANTHER" id="PTHR43124:SF3">
    <property type="entry name" value="CHLORAMPHENICOL EFFLUX PUMP RV0191"/>
    <property type="match status" value="1"/>
</dbReference>
<feature type="transmembrane region" description="Helical" evidence="6">
    <location>
        <begin position="228"/>
        <end position="255"/>
    </location>
</feature>
<dbReference type="InterPro" id="IPR020846">
    <property type="entry name" value="MFS_dom"/>
</dbReference>
<feature type="transmembrane region" description="Helical" evidence="6">
    <location>
        <begin position="123"/>
        <end position="143"/>
    </location>
</feature>
<evidence type="ECO:0000259" key="7">
    <source>
        <dbReference type="PROSITE" id="PS50850"/>
    </source>
</evidence>
<keyword evidence="4 6" id="KW-1133">Transmembrane helix</keyword>
<dbReference type="RefSeq" id="WP_100177170.1">
    <property type="nucleotide sequence ID" value="NZ_LFJC01000003.1"/>
</dbReference>
<feature type="transmembrane region" description="Helical" evidence="6">
    <location>
        <begin position="155"/>
        <end position="179"/>
    </location>
</feature>
<feature type="transmembrane region" description="Helical" evidence="6">
    <location>
        <begin position="364"/>
        <end position="388"/>
    </location>
</feature>
<keyword evidence="9" id="KW-1185">Reference proteome</keyword>
<dbReference type="Pfam" id="PF07690">
    <property type="entry name" value="MFS_1"/>
    <property type="match status" value="1"/>
</dbReference>
<feature type="transmembrane region" description="Helical" evidence="6">
    <location>
        <begin position="275"/>
        <end position="292"/>
    </location>
</feature>
<feature type="transmembrane region" description="Helical" evidence="6">
    <location>
        <begin position="299"/>
        <end position="320"/>
    </location>
</feature>
<evidence type="ECO:0000256" key="4">
    <source>
        <dbReference type="ARBA" id="ARBA00022989"/>
    </source>
</evidence>
<keyword evidence="2" id="KW-1003">Cell membrane</keyword>
<sequence>MGLYDHSQQGGLISSAQGMAATDRPRLSERQTIVLLSTVAFVVALSSIIIFPLGPFLADSLGFPPQQVGFLGSSYSIAAAVGGFVAAVFLDRFDRRNALVACALGFVAATAVCAAATDIVGLVLMRALAGLFAGPLWGLLIAIASDNVPTERRGAAVGILIGAYGLALIAGLPLGVMVAASDMGWQMNFVGIAVITLILAGIVSWQIGAQRQHLAELRRWNWSEQHAAMIELVTARASILAFMLIGSASYAALLISPNLAIFAVHNAGLSPARLADVYLLGGMLSVLVMPLTGRLVDSFGATAVSIAVAVVTTGLLGVVFIDRGVIDLPAIPLFALVIAFQLVRSTVNQAWVTRVPAVAERAAFQSLIAAVTNLAQAAGAASAPFLLALAPGGQLVGMDAVALLALAMTWAAPPLLLMLDRALANRQQAVPPESLL</sequence>
<evidence type="ECO:0000256" key="6">
    <source>
        <dbReference type="SAM" id="Phobius"/>
    </source>
</evidence>
<dbReference type="Gene3D" id="1.20.1250.20">
    <property type="entry name" value="MFS general substrate transporter like domains"/>
    <property type="match status" value="1"/>
</dbReference>
<dbReference type="InterPro" id="IPR050189">
    <property type="entry name" value="MFS_Efflux_Transporters"/>
</dbReference>
<dbReference type="InterPro" id="IPR036259">
    <property type="entry name" value="MFS_trans_sf"/>
</dbReference>
<feature type="transmembrane region" description="Helical" evidence="6">
    <location>
        <begin position="400"/>
        <end position="419"/>
    </location>
</feature>
<reference evidence="8 9" key="1">
    <citation type="submission" date="2015-06" db="EMBL/GenBank/DDBJ databases">
        <title>Comparative genome analysis of nirS-carrying Bradyrhizobium sp. strains.</title>
        <authorList>
            <person name="Ishii S."/>
            <person name="Jang J."/>
            <person name="Nishizawa T."/>
            <person name="Senoo K."/>
        </authorList>
    </citation>
    <scope>NUCLEOTIDE SEQUENCE [LARGE SCALE GENOMIC DNA]</scope>
    <source>
        <strain evidence="8 9">TSA1</strain>
    </source>
</reference>
<dbReference type="Proteomes" id="UP000228930">
    <property type="component" value="Unassembled WGS sequence"/>
</dbReference>
<feature type="transmembrane region" description="Helical" evidence="6">
    <location>
        <begin position="185"/>
        <end position="207"/>
    </location>
</feature>
<feature type="transmembrane region" description="Helical" evidence="6">
    <location>
        <begin position="33"/>
        <end position="58"/>
    </location>
</feature>
<dbReference type="GO" id="GO:0022857">
    <property type="term" value="F:transmembrane transporter activity"/>
    <property type="evidence" value="ECO:0007669"/>
    <property type="project" value="InterPro"/>
</dbReference>
<dbReference type="GO" id="GO:0005886">
    <property type="term" value="C:plasma membrane"/>
    <property type="evidence" value="ECO:0007669"/>
    <property type="project" value="UniProtKB-SubCell"/>
</dbReference>
<feature type="transmembrane region" description="Helical" evidence="6">
    <location>
        <begin position="326"/>
        <end position="343"/>
    </location>
</feature>
<keyword evidence="3 6" id="KW-0812">Transmembrane</keyword>
<name>A0A2M6UBI6_9BRAD</name>
<feature type="domain" description="Major facilitator superfamily (MFS) profile" evidence="7">
    <location>
        <begin position="32"/>
        <end position="417"/>
    </location>
</feature>
<evidence type="ECO:0000256" key="3">
    <source>
        <dbReference type="ARBA" id="ARBA00022692"/>
    </source>
</evidence>
<evidence type="ECO:0000256" key="5">
    <source>
        <dbReference type="ARBA" id="ARBA00023136"/>
    </source>
</evidence>
<feature type="transmembrane region" description="Helical" evidence="6">
    <location>
        <begin position="97"/>
        <end position="117"/>
    </location>
</feature>